<evidence type="ECO:0000313" key="1">
    <source>
        <dbReference type="EMBL" id="SVC75463.1"/>
    </source>
</evidence>
<name>A0A382PPZ0_9ZZZZ</name>
<accession>A0A382PPZ0</accession>
<proteinExistence type="predicted"/>
<reference evidence="1" key="1">
    <citation type="submission" date="2018-05" db="EMBL/GenBank/DDBJ databases">
        <authorList>
            <person name="Lanie J.A."/>
            <person name="Ng W.-L."/>
            <person name="Kazmierczak K.M."/>
            <person name="Andrzejewski T.M."/>
            <person name="Davidsen T.M."/>
            <person name="Wayne K.J."/>
            <person name="Tettelin H."/>
            <person name="Glass J.I."/>
            <person name="Rusch D."/>
            <person name="Podicherti R."/>
            <person name="Tsui H.-C.T."/>
            <person name="Winkler M.E."/>
        </authorList>
    </citation>
    <scope>NUCLEOTIDE SEQUENCE</scope>
</reference>
<evidence type="ECO:0008006" key="2">
    <source>
        <dbReference type="Google" id="ProtNLM"/>
    </source>
</evidence>
<gene>
    <name evidence="1" type="ORF">METZ01_LOCUS328317</name>
</gene>
<feature type="non-terminal residue" evidence="1">
    <location>
        <position position="50"/>
    </location>
</feature>
<protein>
    <recommendedName>
        <fullName evidence="2">ABM domain-containing protein</fullName>
    </recommendedName>
</protein>
<organism evidence="1">
    <name type="scientific">marine metagenome</name>
    <dbReference type="NCBI Taxonomy" id="408172"/>
    <lineage>
        <taxon>unclassified sequences</taxon>
        <taxon>metagenomes</taxon>
        <taxon>ecological metagenomes</taxon>
    </lineage>
</organism>
<dbReference type="EMBL" id="UINC01108963">
    <property type="protein sequence ID" value="SVC75463.1"/>
    <property type="molecule type" value="Genomic_DNA"/>
</dbReference>
<dbReference type="AlphaFoldDB" id="A0A382PPZ0"/>
<dbReference type="Gene3D" id="3.30.70.100">
    <property type="match status" value="1"/>
</dbReference>
<dbReference type="InterPro" id="IPR011008">
    <property type="entry name" value="Dimeric_a/b-barrel"/>
</dbReference>
<sequence>MSVTVFLELNLKPENLNDLTSFMRDELHYTRGFDGCNSISVQTNQDDPSN</sequence>
<dbReference type="SUPFAM" id="SSF54909">
    <property type="entry name" value="Dimeric alpha+beta barrel"/>
    <property type="match status" value="1"/>
</dbReference>